<dbReference type="EMBL" id="VSRR010054807">
    <property type="protein sequence ID" value="MPC80711.1"/>
    <property type="molecule type" value="Genomic_DNA"/>
</dbReference>
<sequence length="64" mass="7314">MAVIECVSRCRGSETLQALQVNYQPTLFKLPSYVLRHLFPRSLLRLIRVPVRGEVLQVAPDVHV</sequence>
<proteinExistence type="predicted"/>
<protein>
    <submittedName>
        <fullName evidence="1">Uncharacterized protein</fullName>
    </submittedName>
</protein>
<accession>A0A5B7I5R8</accession>
<dbReference type="Proteomes" id="UP000324222">
    <property type="component" value="Unassembled WGS sequence"/>
</dbReference>
<comment type="caution">
    <text evidence="1">The sequence shown here is derived from an EMBL/GenBank/DDBJ whole genome shotgun (WGS) entry which is preliminary data.</text>
</comment>
<reference evidence="1 2" key="1">
    <citation type="submission" date="2019-05" db="EMBL/GenBank/DDBJ databases">
        <title>Another draft genome of Portunus trituberculatus and its Hox gene families provides insights of decapod evolution.</title>
        <authorList>
            <person name="Jeong J.-H."/>
            <person name="Song I."/>
            <person name="Kim S."/>
            <person name="Choi T."/>
            <person name="Kim D."/>
            <person name="Ryu S."/>
            <person name="Kim W."/>
        </authorList>
    </citation>
    <scope>NUCLEOTIDE SEQUENCE [LARGE SCALE GENOMIC DNA]</scope>
    <source>
        <tissue evidence="1">Muscle</tissue>
    </source>
</reference>
<evidence type="ECO:0000313" key="1">
    <source>
        <dbReference type="EMBL" id="MPC80711.1"/>
    </source>
</evidence>
<organism evidence="1 2">
    <name type="scientific">Portunus trituberculatus</name>
    <name type="common">Swimming crab</name>
    <name type="synonym">Neptunus trituberculatus</name>
    <dbReference type="NCBI Taxonomy" id="210409"/>
    <lineage>
        <taxon>Eukaryota</taxon>
        <taxon>Metazoa</taxon>
        <taxon>Ecdysozoa</taxon>
        <taxon>Arthropoda</taxon>
        <taxon>Crustacea</taxon>
        <taxon>Multicrustacea</taxon>
        <taxon>Malacostraca</taxon>
        <taxon>Eumalacostraca</taxon>
        <taxon>Eucarida</taxon>
        <taxon>Decapoda</taxon>
        <taxon>Pleocyemata</taxon>
        <taxon>Brachyura</taxon>
        <taxon>Eubrachyura</taxon>
        <taxon>Portunoidea</taxon>
        <taxon>Portunidae</taxon>
        <taxon>Portuninae</taxon>
        <taxon>Portunus</taxon>
    </lineage>
</organism>
<gene>
    <name evidence="1" type="ORF">E2C01_075298</name>
</gene>
<dbReference type="AlphaFoldDB" id="A0A5B7I5R8"/>
<evidence type="ECO:0000313" key="2">
    <source>
        <dbReference type="Proteomes" id="UP000324222"/>
    </source>
</evidence>
<name>A0A5B7I5R8_PORTR</name>
<keyword evidence="2" id="KW-1185">Reference proteome</keyword>